<dbReference type="GO" id="GO:0016787">
    <property type="term" value="F:hydrolase activity"/>
    <property type="evidence" value="ECO:0007669"/>
    <property type="project" value="UniProtKB-KW"/>
</dbReference>
<name>A0A9Q3GHN2_9BASI</name>
<proteinExistence type="predicted"/>
<evidence type="ECO:0000256" key="1">
    <source>
        <dbReference type="ARBA" id="ARBA00022578"/>
    </source>
</evidence>
<evidence type="ECO:0000256" key="6">
    <source>
        <dbReference type="ARBA" id="ARBA00022801"/>
    </source>
</evidence>
<dbReference type="GO" id="GO:0004519">
    <property type="term" value="F:endonuclease activity"/>
    <property type="evidence" value="ECO:0007669"/>
    <property type="project" value="UniProtKB-KW"/>
</dbReference>
<evidence type="ECO:0000256" key="12">
    <source>
        <dbReference type="ARBA" id="ARBA00023172"/>
    </source>
</evidence>
<keyword evidence="3" id="KW-0540">Nuclease</keyword>
<evidence type="ECO:0000313" key="17">
    <source>
        <dbReference type="EMBL" id="MBW0467515.1"/>
    </source>
</evidence>
<dbReference type="PROSITE" id="PS50994">
    <property type="entry name" value="INTEGRASE"/>
    <property type="match status" value="1"/>
</dbReference>
<keyword evidence="12" id="KW-0233">DNA recombination</keyword>
<sequence>MSIDKNLWHNRLGHPRAAALKNLGLSSIETQFLICEINKAHQLPFSHHFDPVQKPMDSIHIDLVGPITRASVSVFKYLLTIVHQSSSFKIMKSLRGKSEIFHQFAIAKNFMEKQKNRKIKKLTSDCGGEFINEKFKNLAEDCGFTYILFPLNTPQHNGYVERTNQTILEKARCLMSMANLPNQYWSNAVNTLVFLSNLSPTPSRENSSPYQLCYNCLPRLTRLKTFGCRAVIYKLKNQRNCKLAPLGQEGILLGFENENIQYRILRLADLKVVITRNVTLNKNIFPHVLGGKRKTPWITTNIPDKKDEQLIGNSPSLSDKMYSPPATNNHDFSEGTMEQTSSDSADLPDESFSEGLDTSNIHPSLASTREDEP</sequence>
<dbReference type="InterPro" id="IPR012337">
    <property type="entry name" value="RNaseH-like_sf"/>
</dbReference>
<evidence type="ECO:0000256" key="4">
    <source>
        <dbReference type="ARBA" id="ARBA00022723"/>
    </source>
</evidence>
<dbReference type="InterPro" id="IPR039537">
    <property type="entry name" value="Retrotran_Ty1/copia-like"/>
</dbReference>
<feature type="compositionally biased region" description="Polar residues" evidence="15">
    <location>
        <begin position="356"/>
        <end position="367"/>
    </location>
</feature>
<keyword evidence="4" id="KW-0479">Metal-binding</keyword>
<comment type="catalytic activity">
    <reaction evidence="13">
        <text>DNA(n) + a 2'-deoxyribonucleoside 5'-triphosphate = DNA(n+1) + diphosphate</text>
        <dbReference type="Rhea" id="RHEA:22508"/>
        <dbReference type="Rhea" id="RHEA-COMP:17339"/>
        <dbReference type="Rhea" id="RHEA-COMP:17340"/>
        <dbReference type="ChEBI" id="CHEBI:33019"/>
        <dbReference type="ChEBI" id="CHEBI:61560"/>
        <dbReference type="ChEBI" id="CHEBI:173112"/>
        <dbReference type="EC" id="2.7.7.49"/>
    </reaction>
</comment>
<evidence type="ECO:0000313" key="18">
    <source>
        <dbReference type="Proteomes" id="UP000765509"/>
    </source>
</evidence>
<keyword evidence="6" id="KW-0378">Hydrolase</keyword>
<feature type="domain" description="Integrase catalytic" evidence="16">
    <location>
        <begin position="51"/>
        <end position="217"/>
    </location>
</feature>
<keyword evidence="5" id="KW-0255">Endonuclease</keyword>
<accession>A0A9Q3GHN2</accession>
<protein>
    <recommendedName>
        <fullName evidence="16">Integrase catalytic domain-containing protein</fullName>
    </recommendedName>
</protein>
<dbReference type="Pfam" id="PF25597">
    <property type="entry name" value="SH3_retrovirus"/>
    <property type="match status" value="1"/>
</dbReference>
<evidence type="ECO:0000256" key="7">
    <source>
        <dbReference type="ARBA" id="ARBA00022842"/>
    </source>
</evidence>
<keyword evidence="9" id="KW-0229">DNA integration</keyword>
<evidence type="ECO:0000256" key="5">
    <source>
        <dbReference type="ARBA" id="ARBA00022759"/>
    </source>
</evidence>
<dbReference type="EMBL" id="AVOT02001608">
    <property type="protein sequence ID" value="MBW0467515.1"/>
    <property type="molecule type" value="Genomic_DNA"/>
</dbReference>
<dbReference type="GO" id="GO:0032196">
    <property type="term" value="P:transposition"/>
    <property type="evidence" value="ECO:0007669"/>
    <property type="project" value="UniProtKB-KW"/>
</dbReference>
<feature type="compositionally biased region" description="Polar residues" evidence="15">
    <location>
        <begin position="325"/>
        <end position="344"/>
    </location>
</feature>
<dbReference type="GO" id="GO:0015074">
    <property type="term" value="P:DNA integration"/>
    <property type="evidence" value="ECO:0007669"/>
    <property type="project" value="UniProtKB-KW"/>
</dbReference>
<dbReference type="GO" id="GO:0003964">
    <property type="term" value="F:RNA-directed DNA polymerase activity"/>
    <property type="evidence" value="ECO:0007669"/>
    <property type="project" value="UniProtKB-KW"/>
</dbReference>
<evidence type="ECO:0000256" key="11">
    <source>
        <dbReference type="ARBA" id="ARBA00022932"/>
    </source>
</evidence>
<evidence type="ECO:0000256" key="2">
    <source>
        <dbReference type="ARBA" id="ARBA00022695"/>
    </source>
</evidence>
<dbReference type="InterPro" id="IPR001584">
    <property type="entry name" value="Integrase_cat-core"/>
</dbReference>
<keyword evidence="2" id="KW-0548">Nucleotidyltransferase</keyword>
<gene>
    <name evidence="17" type="ORF">O181_007230</name>
</gene>
<keyword evidence="7" id="KW-0460">Magnesium</keyword>
<evidence type="ECO:0000259" key="16">
    <source>
        <dbReference type="PROSITE" id="PS50994"/>
    </source>
</evidence>
<keyword evidence="11" id="KW-0808">Transferase</keyword>
<dbReference type="GO" id="GO:0046872">
    <property type="term" value="F:metal ion binding"/>
    <property type="evidence" value="ECO:0007669"/>
    <property type="project" value="UniProtKB-KW"/>
</dbReference>
<evidence type="ECO:0000256" key="14">
    <source>
        <dbReference type="ARBA" id="ARBA00049244"/>
    </source>
</evidence>
<evidence type="ECO:0000256" key="9">
    <source>
        <dbReference type="ARBA" id="ARBA00022908"/>
    </source>
</evidence>
<dbReference type="OrthoDB" id="4364246at2759"/>
<keyword evidence="8" id="KW-0694">RNA-binding</keyword>
<dbReference type="Proteomes" id="UP000765509">
    <property type="component" value="Unassembled WGS sequence"/>
</dbReference>
<dbReference type="AlphaFoldDB" id="A0A9Q3GHN2"/>
<organism evidence="17 18">
    <name type="scientific">Austropuccinia psidii MF-1</name>
    <dbReference type="NCBI Taxonomy" id="1389203"/>
    <lineage>
        <taxon>Eukaryota</taxon>
        <taxon>Fungi</taxon>
        <taxon>Dikarya</taxon>
        <taxon>Basidiomycota</taxon>
        <taxon>Pucciniomycotina</taxon>
        <taxon>Pucciniomycetes</taxon>
        <taxon>Pucciniales</taxon>
        <taxon>Sphaerophragmiaceae</taxon>
        <taxon>Austropuccinia</taxon>
    </lineage>
</organism>
<evidence type="ECO:0000256" key="13">
    <source>
        <dbReference type="ARBA" id="ARBA00048173"/>
    </source>
</evidence>
<dbReference type="InterPro" id="IPR057670">
    <property type="entry name" value="SH3_retrovirus"/>
</dbReference>
<dbReference type="InterPro" id="IPR036397">
    <property type="entry name" value="RNaseH_sf"/>
</dbReference>
<dbReference type="GO" id="GO:0003887">
    <property type="term" value="F:DNA-directed DNA polymerase activity"/>
    <property type="evidence" value="ECO:0007669"/>
    <property type="project" value="UniProtKB-KW"/>
</dbReference>
<keyword evidence="1" id="KW-0815">Transposition</keyword>
<dbReference type="GO" id="GO:0006310">
    <property type="term" value="P:DNA recombination"/>
    <property type="evidence" value="ECO:0007669"/>
    <property type="project" value="UniProtKB-KW"/>
</dbReference>
<comment type="catalytic activity">
    <reaction evidence="14">
        <text>DNA(n) + a 2'-deoxyribonucleoside 5'-triphosphate = DNA(n+1) + diphosphate</text>
        <dbReference type="Rhea" id="RHEA:22508"/>
        <dbReference type="Rhea" id="RHEA-COMP:17339"/>
        <dbReference type="Rhea" id="RHEA-COMP:17340"/>
        <dbReference type="ChEBI" id="CHEBI:33019"/>
        <dbReference type="ChEBI" id="CHEBI:61560"/>
        <dbReference type="ChEBI" id="CHEBI:173112"/>
        <dbReference type="EC" id="2.7.7.7"/>
    </reaction>
</comment>
<dbReference type="SUPFAM" id="SSF53098">
    <property type="entry name" value="Ribonuclease H-like"/>
    <property type="match status" value="1"/>
</dbReference>
<dbReference type="GO" id="GO:0003723">
    <property type="term" value="F:RNA binding"/>
    <property type="evidence" value="ECO:0007669"/>
    <property type="project" value="UniProtKB-KW"/>
</dbReference>
<dbReference type="PANTHER" id="PTHR42648">
    <property type="entry name" value="TRANSPOSASE, PUTATIVE-RELATED"/>
    <property type="match status" value="1"/>
</dbReference>
<feature type="region of interest" description="Disordered" evidence="15">
    <location>
        <begin position="296"/>
        <end position="373"/>
    </location>
</feature>
<evidence type="ECO:0000256" key="15">
    <source>
        <dbReference type="SAM" id="MobiDB-lite"/>
    </source>
</evidence>
<keyword evidence="11" id="KW-0239">DNA-directed DNA polymerase</keyword>
<comment type="caution">
    <text evidence="17">The sequence shown here is derived from an EMBL/GenBank/DDBJ whole genome shotgun (WGS) entry which is preliminary data.</text>
</comment>
<keyword evidence="18" id="KW-1185">Reference proteome</keyword>
<evidence type="ECO:0000256" key="8">
    <source>
        <dbReference type="ARBA" id="ARBA00022884"/>
    </source>
</evidence>
<dbReference type="Gene3D" id="3.30.420.10">
    <property type="entry name" value="Ribonuclease H-like superfamily/Ribonuclease H"/>
    <property type="match status" value="1"/>
</dbReference>
<reference evidence="17" key="1">
    <citation type="submission" date="2021-03" db="EMBL/GenBank/DDBJ databases">
        <title>Draft genome sequence of rust myrtle Austropuccinia psidii MF-1, a brazilian biotype.</title>
        <authorList>
            <person name="Quecine M.C."/>
            <person name="Pachon D.M.R."/>
            <person name="Bonatelli M.L."/>
            <person name="Correr F.H."/>
            <person name="Franceschini L.M."/>
            <person name="Leite T.F."/>
            <person name="Margarido G.R.A."/>
            <person name="Almeida C.A."/>
            <person name="Ferrarezi J.A."/>
            <person name="Labate C.A."/>
        </authorList>
    </citation>
    <scope>NUCLEOTIDE SEQUENCE</scope>
    <source>
        <strain evidence="17">MF-1</strain>
    </source>
</reference>
<evidence type="ECO:0000256" key="10">
    <source>
        <dbReference type="ARBA" id="ARBA00022918"/>
    </source>
</evidence>
<dbReference type="GO" id="GO:0005634">
    <property type="term" value="C:nucleus"/>
    <property type="evidence" value="ECO:0007669"/>
    <property type="project" value="UniProtKB-ARBA"/>
</dbReference>
<dbReference type="PANTHER" id="PTHR42648:SF11">
    <property type="entry name" value="TRANSPOSON TY4-P GAG-POL POLYPROTEIN"/>
    <property type="match status" value="1"/>
</dbReference>
<evidence type="ECO:0000256" key="3">
    <source>
        <dbReference type="ARBA" id="ARBA00022722"/>
    </source>
</evidence>
<keyword evidence="10" id="KW-0695">RNA-directed DNA polymerase</keyword>